<sequence length="63" mass="7046">MGIKRHPKEFRVLCGKMQADANIVRPCAQKSSDVWANNRHPEPIEVSVAEKNNVSQGFKPSLT</sequence>
<protein>
    <submittedName>
        <fullName evidence="2">Uncharacterized protein</fullName>
    </submittedName>
</protein>
<evidence type="ECO:0000313" key="2">
    <source>
        <dbReference type="WBParaSite" id="nRc.2.0.1.t05162-RA"/>
    </source>
</evidence>
<proteinExistence type="predicted"/>
<evidence type="ECO:0000313" key="1">
    <source>
        <dbReference type="Proteomes" id="UP000887565"/>
    </source>
</evidence>
<dbReference type="AlphaFoldDB" id="A0A915HUS5"/>
<dbReference type="WBParaSite" id="nRc.2.0.1.t05162-RA">
    <property type="protein sequence ID" value="nRc.2.0.1.t05162-RA"/>
    <property type="gene ID" value="nRc.2.0.1.g05162"/>
</dbReference>
<name>A0A915HUS5_ROMCU</name>
<reference evidence="2" key="1">
    <citation type="submission" date="2022-11" db="UniProtKB">
        <authorList>
            <consortium name="WormBaseParasite"/>
        </authorList>
    </citation>
    <scope>IDENTIFICATION</scope>
</reference>
<dbReference type="Proteomes" id="UP000887565">
    <property type="component" value="Unplaced"/>
</dbReference>
<accession>A0A915HUS5</accession>
<organism evidence="1 2">
    <name type="scientific">Romanomermis culicivorax</name>
    <name type="common">Nematode worm</name>
    <dbReference type="NCBI Taxonomy" id="13658"/>
    <lineage>
        <taxon>Eukaryota</taxon>
        <taxon>Metazoa</taxon>
        <taxon>Ecdysozoa</taxon>
        <taxon>Nematoda</taxon>
        <taxon>Enoplea</taxon>
        <taxon>Dorylaimia</taxon>
        <taxon>Mermithida</taxon>
        <taxon>Mermithoidea</taxon>
        <taxon>Mermithidae</taxon>
        <taxon>Romanomermis</taxon>
    </lineage>
</organism>
<keyword evidence="1" id="KW-1185">Reference proteome</keyword>